<dbReference type="AlphaFoldDB" id="A0AAV6R680"/>
<organism evidence="1 2">
    <name type="scientific">Solea senegalensis</name>
    <name type="common">Senegalese sole</name>
    <dbReference type="NCBI Taxonomy" id="28829"/>
    <lineage>
        <taxon>Eukaryota</taxon>
        <taxon>Metazoa</taxon>
        <taxon>Chordata</taxon>
        <taxon>Craniata</taxon>
        <taxon>Vertebrata</taxon>
        <taxon>Euteleostomi</taxon>
        <taxon>Actinopterygii</taxon>
        <taxon>Neopterygii</taxon>
        <taxon>Teleostei</taxon>
        <taxon>Neoteleostei</taxon>
        <taxon>Acanthomorphata</taxon>
        <taxon>Carangaria</taxon>
        <taxon>Pleuronectiformes</taxon>
        <taxon>Pleuronectoidei</taxon>
        <taxon>Soleidae</taxon>
        <taxon>Solea</taxon>
    </lineage>
</organism>
<comment type="caution">
    <text evidence="1">The sequence shown here is derived from an EMBL/GenBank/DDBJ whole genome shotgun (WGS) entry which is preliminary data.</text>
</comment>
<protein>
    <submittedName>
        <fullName evidence="1">Uncharacterized protein</fullName>
    </submittedName>
</protein>
<keyword evidence="2" id="KW-1185">Reference proteome</keyword>
<accession>A0AAV6R680</accession>
<evidence type="ECO:0000313" key="2">
    <source>
        <dbReference type="Proteomes" id="UP000693946"/>
    </source>
</evidence>
<dbReference type="EMBL" id="JAGKHQ010000013">
    <property type="protein sequence ID" value="KAG7499950.1"/>
    <property type="molecule type" value="Genomic_DNA"/>
</dbReference>
<sequence length="74" mass="7838">MCRQPGPALKVTFPTAPEGVDKPTRLLLNNSSPLPTRSCHIEEEQNDDLTAVSALSPLSPGFQCSACSLVSVLT</sequence>
<proteinExistence type="predicted"/>
<reference evidence="1 2" key="1">
    <citation type="journal article" date="2021" name="Sci. Rep.">
        <title>Chromosome anchoring in Senegalese sole (Solea senegalensis) reveals sex-associated markers and genome rearrangements in flatfish.</title>
        <authorList>
            <person name="Guerrero-Cozar I."/>
            <person name="Gomez-Garrido J."/>
            <person name="Berbel C."/>
            <person name="Martinez-Blanch J.F."/>
            <person name="Alioto T."/>
            <person name="Claros M.G."/>
            <person name="Gagnaire P.A."/>
            <person name="Manchado M."/>
        </authorList>
    </citation>
    <scope>NUCLEOTIDE SEQUENCE [LARGE SCALE GENOMIC DNA]</scope>
    <source>
        <strain evidence="1">Sse05_10M</strain>
    </source>
</reference>
<gene>
    <name evidence="1" type="ORF">JOB18_003452</name>
</gene>
<name>A0AAV6R680_SOLSE</name>
<dbReference type="Proteomes" id="UP000693946">
    <property type="component" value="Linkage Group LG20"/>
</dbReference>
<evidence type="ECO:0000313" key="1">
    <source>
        <dbReference type="EMBL" id="KAG7499950.1"/>
    </source>
</evidence>